<dbReference type="SUPFAM" id="SSF46894">
    <property type="entry name" value="C-terminal effector domain of the bipartite response regulators"/>
    <property type="match status" value="1"/>
</dbReference>
<proteinExistence type="predicted"/>
<dbReference type="Pfam" id="PF00196">
    <property type="entry name" value="GerE"/>
    <property type="match status" value="1"/>
</dbReference>
<keyword evidence="2" id="KW-0238">DNA-binding</keyword>
<comment type="caution">
    <text evidence="5">The sequence shown here is derived from an EMBL/GenBank/DDBJ whole genome shotgun (WGS) entry which is preliminary data.</text>
</comment>
<dbReference type="RefSeq" id="WP_080855192.1">
    <property type="nucleotide sequence ID" value="NZ_LT009777.1"/>
</dbReference>
<protein>
    <recommendedName>
        <fullName evidence="4">HTH luxR-type domain-containing protein</fullName>
    </recommendedName>
</protein>
<dbReference type="Gene3D" id="1.10.10.10">
    <property type="entry name" value="Winged helix-like DNA-binding domain superfamily/Winged helix DNA-binding domain"/>
    <property type="match status" value="1"/>
</dbReference>
<evidence type="ECO:0000256" key="3">
    <source>
        <dbReference type="ARBA" id="ARBA00023163"/>
    </source>
</evidence>
<dbReference type="CDD" id="cd06170">
    <property type="entry name" value="LuxR_C_like"/>
    <property type="match status" value="1"/>
</dbReference>
<gene>
    <name evidence="5" type="ORF">AGR7A_pAt20257</name>
</gene>
<dbReference type="PROSITE" id="PS50043">
    <property type="entry name" value="HTH_LUXR_2"/>
    <property type="match status" value="1"/>
</dbReference>
<dbReference type="PRINTS" id="PR00038">
    <property type="entry name" value="HTHLUXR"/>
</dbReference>
<keyword evidence="1" id="KW-0805">Transcription regulation</keyword>
<dbReference type="InterPro" id="IPR000792">
    <property type="entry name" value="Tscrpt_reg_LuxR_C"/>
</dbReference>
<dbReference type="InterPro" id="IPR016032">
    <property type="entry name" value="Sig_transdc_resp-reg_C-effctor"/>
</dbReference>
<evidence type="ECO:0000313" key="6">
    <source>
        <dbReference type="Proteomes" id="UP000192140"/>
    </source>
</evidence>
<dbReference type="GO" id="GO:0006355">
    <property type="term" value="P:regulation of DNA-templated transcription"/>
    <property type="evidence" value="ECO:0007669"/>
    <property type="project" value="InterPro"/>
</dbReference>
<keyword evidence="6" id="KW-1185">Reference proteome</keyword>
<dbReference type="PANTHER" id="PTHR44688:SF16">
    <property type="entry name" value="DNA-BINDING TRANSCRIPTIONAL ACTIVATOR DEVR_DOSR"/>
    <property type="match status" value="1"/>
</dbReference>
<organism evidence="5 6">
    <name type="scientific">Agrobacterium deltaense NCPPB 1641</name>
    <dbReference type="NCBI Taxonomy" id="1183425"/>
    <lineage>
        <taxon>Bacteria</taxon>
        <taxon>Pseudomonadati</taxon>
        <taxon>Pseudomonadota</taxon>
        <taxon>Alphaproteobacteria</taxon>
        <taxon>Hyphomicrobiales</taxon>
        <taxon>Rhizobiaceae</taxon>
        <taxon>Rhizobium/Agrobacterium group</taxon>
        <taxon>Agrobacterium</taxon>
    </lineage>
</organism>
<dbReference type="InterPro" id="IPR036388">
    <property type="entry name" value="WH-like_DNA-bd_sf"/>
</dbReference>
<dbReference type="SMART" id="SM00421">
    <property type="entry name" value="HTH_LUXR"/>
    <property type="match status" value="1"/>
</dbReference>
<evidence type="ECO:0000259" key="4">
    <source>
        <dbReference type="PROSITE" id="PS50043"/>
    </source>
</evidence>
<dbReference type="PANTHER" id="PTHR44688">
    <property type="entry name" value="DNA-BINDING TRANSCRIPTIONAL ACTIVATOR DEVR_DOSR"/>
    <property type="match status" value="1"/>
</dbReference>
<sequence length="284" mass="32278">MSTFSETVIAKLIDVADTPEFPQALLDCIGHVVSLDVSMISHYSATRAITCFAGRNNPYIEDHFLKRYAAGTFRFNPFYQHHLRGLNNGVYLMKDLAATNFVARPGQESSDIRIDEREELGYLTVGWPMRVTEANIALRIGTSQTIQIAICRSGTGGFKQHELQTLARYLDVFTSLYRRFCRSEPLQTPAQRFHREIGVIDAAGLSPREREIIGLIIEGRDTEAIAAFLRIGTETVRTHRKRAYLKLNVSSRMELLTLLLPFSADWFGRHIRECAKIDQFPKTH</sequence>
<name>A0A1S7U998_9HYPH</name>
<dbReference type="PROSITE" id="PS00622">
    <property type="entry name" value="HTH_LUXR_1"/>
    <property type="match status" value="1"/>
</dbReference>
<evidence type="ECO:0000313" key="5">
    <source>
        <dbReference type="EMBL" id="CVI63504.1"/>
    </source>
</evidence>
<evidence type="ECO:0000256" key="1">
    <source>
        <dbReference type="ARBA" id="ARBA00023015"/>
    </source>
</evidence>
<reference evidence="5" key="1">
    <citation type="submission" date="2016-01" db="EMBL/GenBank/DDBJ databases">
        <authorList>
            <person name="Regsiter A."/>
            <person name="william w."/>
        </authorList>
    </citation>
    <scope>NUCLEOTIDE SEQUENCE</scope>
    <source>
        <strain evidence="5">NCPPB 1641</strain>
    </source>
</reference>
<dbReference type="EMBL" id="FCNP01000049">
    <property type="protein sequence ID" value="CVI63504.1"/>
    <property type="molecule type" value="Genomic_DNA"/>
</dbReference>
<dbReference type="Proteomes" id="UP000192140">
    <property type="component" value="Unassembled WGS sequence"/>
</dbReference>
<feature type="domain" description="HTH luxR-type" evidence="4">
    <location>
        <begin position="198"/>
        <end position="263"/>
    </location>
</feature>
<accession>A0A1S7U998</accession>
<dbReference type="GO" id="GO:0003677">
    <property type="term" value="F:DNA binding"/>
    <property type="evidence" value="ECO:0007669"/>
    <property type="project" value="UniProtKB-KW"/>
</dbReference>
<evidence type="ECO:0000256" key="2">
    <source>
        <dbReference type="ARBA" id="ARBA00023125"/>
    </source>
</evidence>
<dbReference type="AlphaFoldDB" id="A0A1S7U998"/>
<keyword evidence="3" id="KW-0804">Transcription</keyword>